<accession>A0A7S3HV98</accession>
<feature type="transmembrane region" description="Helical" evidence="1">
    <location>
        <begin position="107"/>
        <end position="125"/>
    </location>
</feature>
<organism evidence="2">
    <name type="scientific">Favella ehrenbergii</name>
    <dbReference type="NCBI Taxonomy" id="182087"/>
    <lineage>
        <taxon>Eukaryota</taxon>
        <taxon>Sar</taxon>
        <taxon>Alveolata</taxon>
        <taxon>Ciliophora</taxon>
        <taxon>Intramacronucleata</taxon>
        <taxon>Spirotrichea</taxon>
        <taxon>Choreotrichia</taxon>
        <taxon>Tintinnida</taxon>
        <taxon>Xystonellidae</taxon>
        <taxon>Favella</taxon>
    </lineage>
</organism>
<evidence type="ECO:0000256" key="1">
    <source>
        <dbReference type="SAM" id="Phobius"/>
    </source>
</evidence>
<proteinExistence type="predicted"/>
<protein>
    <submittedName>
        <fullName evidence="2">Uncharacterized protein</fullName>
    </submittedName>
</protein>
<keyword evidence="1" id="KW-0472">Membrane</keyword>
<feature type="transmembrane region" description="Helical" evidence="1">
    <location>
        <begin position="69"/>
        <end position="87"/>
    </location>
</feature>
<dbReference type="EMBL" id="HBIE01003616">
    <property type="protein sequence ID" value="CAE0306255.1"/>
    <property type="molecule type" value="Transcribed_RNA"/>
</dbReference>
<gene>
    <name evidence="2" type="ORF">FEHR0123_LOCUS1161</name>
</gene>
<keyword evidence="1" id="KW-1133">Transmembrane helix</keyword>
<keyword evidence="1" id="KW-0812">Transmembrane</keyword>
<sequence length="142" mass="16261">MVTKPSQLRPLWTFFYMINSANAVIFGLYARRRNRFRNDFTYNKYHFGVFMQMGAALGIAAAGKLGKPLIPGLLFLSSVCLVSFPAYLEGLAEVRDEPDRVIDEQGYMRRVGIYFMIAGWGILVFKRRGSIPFLPPKMQRLL</sequence>
<reference evidence="2" key="1">
    <citation type="submission" date="2021-01" db="EMBL/GenBank/DDBJ databases">
        <authorList>
            <person name="Corre E."/>
            <person name="Pelletier E."/>
            <person name="Niang G."/>
            <person name="Scheremetjew M."/>
            <person name="Finn R."/>
            <person name="Kale V."/>
            <person name="Holt S."/>
            <person name="Cochrane G."/>
            <person name="Meng A."/>
            <person name="Brown T."/>
            <person name="Cohen L."/>
        </authorList>
    </citation>
    <scope>NUCLEOTIDE SEQUENCE</scope>
    <source>
        <strain evidence="2">Fehren 1</strain>
    </source>
</reference>
<feature type="transmembrane region" description="Helical" evidence="1">
    <location>
        <begin position="12"/>
        <end position="30"/>
    </location>
</feature>
<name>A0A7S3HV98_9SPIT</name>
<dbReference type="AlphaFoldDB" id="A0A7S3HV98"/>
<evidence type="ECO:0000313" key="2">
    <source>
        <dbReference type="EMBL" id="CAE0306255.1"/>
    </source>
</evidence>